<dbReference type="PANTHER" id="PTHR35010">
    <property type="entry name" value="BLL4672 PROTEIN-RELATED"/>
    <property type="match status" value="1"/>
</dbReference>
<protein>
    <submittedName>
        <fullName evidence="2">Helix-turn-helix transcriptional regulator</fullName>
    </submittedName>
</protein>
<name>A0AB39MP76_9ACTN</name>
<dbReference type="GO" id="GO:0003677">
    <property type="term" value="F:DNA binding"/>
    <property type="evidence" value="ECO:0007669"/>
    <property type="project" value="InterPro"/>
</dbReference>
<dbReference type="CDD" id="cd00093">
    <property type="entry name" value="HTH_XRE"/>
    <property type="match status" value="1"/>
</dbReference>
<dbReference type="InterPro" id="IPR010982">
    <property type="entry name" value="Lambda_DNA-bd_dom_sf"/>
</dbReference>
<dbReference type="SUPFAM" id="SSF47413">
    <property type="entry name" value="lambda repressor-like DNA-binding domains"/>
    <property type="match status" value="1"/>
</dbReference>
<reference evidence="2" key="1">
    <citation type="submission" date="2024-07" db="EMBL/GenBank/DDBJ databases">
        <authorList>
            <person name="Yu S.T."/>
        </authorList>
    </citation>
    <scope>NUCLEOTIDE SEQUENCE</scope>
    <source>
        <strain evidence="2">R08</strain>
    </source>
</reference>
<dbReference type="InterPro" id="IPR001387">
    <property type="entry name" value="Cro/C1-type_HTH"/>
</dbReference>
<dbReference type="PANTHER" id="PTHR35010:SF2">
    <property type="entry name" value="BLL4672 PROTEIN"/>
    <property type="match status" value="1"/>
</dbReference>
<proteinExistence type="predicted"/>
<feature type="domain" description="HTH cro/C1-type" evidence="1">
    <location>
        <begin position="35"/>
        <end position="82"/>
    </location>
</feature>
<dbReference type="AlphaFoldDB" id="A0AB39MP76"/>
<dbReference type="Pfam" id="PF13560">
    <property type="entry name" value="HTH_31"/>
    <property type="match status" value="1"/>
</dbReference>
<dbReference type="Gene3D" id="1.10.260.40">
    <property type="entry name" value="lambda repressor-like DNA-binding domains"/>
    <property type="match status" value="1"/>
</dbReference>
<dbReference type="SMART" id="SM00530">
    <property type="entry name" value="HTH_XRE"/>
    <property type="match status" value="1"/>
</dbReference>
<evidence type="ECO:0000313" key="2">
    <source>
        <dbReference type="EMBL" id="XDQ07076.1"/>
    </source>
</evidence>
<dbReference type="InterPro" id="IPR041413">
    <property type="entry name" value="MLTR_LBD"/>
</dbReference>
<gene>
    <name evidence="2" type="ORF">AB5J58_45870</name>
</gene>
<evidence type="ECO:0000259" key="1">
    <source>
        <dbReference type="PROSITE" id="PS50943"/>
    </source>
</evidence>
<dbReference type="PROSITE" id="PS50943">
    <property type="entry name" value="HTH_CROC1"/>
    <property type="match status" value="1"/>
</dbReference>
<accession>A0AB39MP76</accession>
<organism evidence="2">
    <name type="scientific">Streptomyces sp. R08</name>
    <dbReference type="NCBI Taxonomy" id="3238624"/>
    <lineage>
        <taxon>Bacteria</taxon>
        <taxon>Bacillati</taxon>
        <taxon>Actinomycetota</taxon>
        <taxon>Actinomycetes</taxon>
        <taxon>Kitasatosporales</taxon>
        <taxon>Streptomycetaceae</taxon>
        <taxon>Streptomyces</taxon>
    </lineage>
</organism>
<dbReference type="Gene3D" id="3.30.450.180">
    <property type="match status" value="1"/>
</dbReference>
<dbReference type="Pfam" id="PF17765">
    <property type="entry name" value="MLTR_LBD"/>
    <property type="match status" value="1"/>
</dbReference>
<sequence>MATTNHFGIALRGWRERVSPQDSGLEVDGDRRIPGLRREEVARLAGLSVDYVVRLEQGRARNPSAQVVTALARALRLEPSERDHLFRCAHLAPPPAGNVSRHVPARVHRLVGQLAGTPTAVFAADWTLVGWNGMWSETIGDPRAYGWEERNLVAGMFRTGDARGRGPIGAWPVRSWAGDEVEEEDLVADLRVTAAAHPHDARLAAFVDRMLHDSPRFAHLWSNGTARPHVGDRKTVEHPRVGDIDLDLDVVMAAGTDLRIVTYTAAVGTADAEKMDALRVACAPLGPRVPR</sequence>
<dbReference type="EMBL" id="CP163431">
    <property type="protein sequence ID" value="XDQ07076.1"/>
    <property type="molecule type" value="Genomic_DNA"/>
</dbReference>
<dbReference type="RefSeq" id="WP_369191906.1">
    <property type="nucleotide sequence ID" value="NZ_CP163431.1"/>
</dbReference>